<dbReference type="OrthoDB" id="1749473at2759"/>
<proteinExistence type="inferred from homology"/>
<evidence type="ECO:0000256" key="2">
    <source>
        <dbReference type="ARBA" id="ARBA00015192"/>
    </source>
</evidence>
<protein>
    <recommendedName>
        <fullName evidence="2">RNA-binding protein 42</fullName>
    </recommendedName>
    <alternativeName>
        <fullName evidence="4">RNA-binding motif protein 42</fullName>
    </alternativeName>
</protein>
<dbReference type="RefSeq" id="XP_049537195.1">
    <property type="nucleotide sequence ID" value="XM_049681238.1"/>
</dbReference>
<evidence type="ECO:0000256" key="6">
    <source>
        <dbReference type="SAM" id="MobiDB-lite"/>
    </source>
</evidence>
<dbReference type="PROSITE" id="PS50102">
    <property type="entry name" value="RRM"/>
    <property type="match status" value="1"/>
</dbReference>
<dbReference type="PANTHER" id="PTHR47640">
    <property type="entry name" value="TRNA SELENOCYSTEINE 1-ASSOCIATED PROTEIN 1-RELATED-RELATED"/>
    <property type="match status" value="1"/>
</dbReference>
<dbReference type="GeneID" id="125952023"/>
<evidence type="ECO:0000256" key="3">
    <source>
        <dbReference type="ARBA" id="ARBA00022884"/>
    </source>
</evidence>
<dbReference type="InterPro" id="IPR012677">
    <property type="entry name" value="Nucleotide-bd_a/b_plait_sf"/>
</dbReference>
<dbReference type="InterPro" id="IPR035979">
    <property type="entry name" value="RBD_domain_sf"/>
</dbReference>
<accession>A0A2M4CQP8</accession>
<evidence type="ECO:0000256" key="4">
    <source>
        <dbReference type="ARBA" id="ARBA00030574"/>
    </source>
</evidence>
<dbReference type="VEuPathDB" id="VectorBase:ADAC004437"/>
<dbReference type="EMBL" id="GGFL01003469">
    <property type="protein sequence ID" value="MBW67647.1"/>
    <property type="molecule type" value="Transcribed_RNA"/>
</dbReference>
<dbReference type="InterPro" id="IPR034215">
    <property type="entry name" value="RBM42_RRM"/>
</dbReference>
<dbReference type="Gene3D" id="3.30.70.330">
    <property type="match status" value="1"/>
</dbReference>
<dbReference type="CDD" id="cd12383">
    <property type="entry name" value="RRM_RBM42"/>
    <property type="match status" value="1"/>
</dbReference>
<sequence>MSIKRKNMEDEMSRFEAEISGANIAPDLDRSSATPTVTSNPFIPSQVRIIGSQTYNQIQQKLAQVPPRMPPPPLPPFLTSYGTPQTLSPSKSYTTEPTRCVVVSSAPKLYTARPTVGIATKSDVLPGPLIGGLASAVQSYDIANIQYEMTAKIKKPKTEKSGPNPIAEEAIKAARASSALQSFGNNERRSKKDKKQTVRVAGGQTWEDMSLSDWPEDDFRIFCGDLGNDVNDELLTRTFNKFSSFQRAKVIRDKRTSKSKGYGFVSFKDPQDFIRAMKEMDGRYVGSRPIKLRKSTWKTRSIEAVRKKEKEKQALLSLFNQS</sequence>
<dbReference type="VEuPathDB" id="VectorBase:ADAR2_007774"/>
<dbReference type="Pfam" id="PF00076">
    <property type="entry name" value="RRM_1"/>
    <property type="match status" value="1"/>
</dbReference>
<dbReference type="GO" id="GO:0003729">
    <property type="term" value="F:mRNA binding"/>
    <property type="evidence" value="ECO:0007669"/>
    <property type="project" value="InterPro"/>
</dbReference>
<evidence type="ECO:0000313" key="8">
    <source>
        <dbReference type="EMBL" id="MBW67647.1"/>
    </source>
</evidence>
<evidence type="ECO:0000256" key="1">
    <source>
        <dbReference type="ARBA" id="ARBA00007408"/>
    </source>
</evidence>
<feature type="domain" description="RRM" evidence="7">
    <location>
        <begin position="219"/>
        <end position="297"/>
    </location>
</feature>
<dbReference type="PANTHER" id="PTHR47640:SF11">
    <property type="entry name" value="RNA-BINDING PROTEIN 42"/>
    <property type="match status" value="1"/>
</dbReference>
<dbReference type="SUPFAM" id="SSF54928">
    <property type="entry name" value="RNA-binding domain, RBD"/>
    <property type="match status" value="1"/>
</dbReference>
<dbReference type="AlphaFoldDB" id="A0A2M4CQP8"/>
<reference evidence="8" key="1">
    <citation type="submission" date="2018-01" db="EMBL/GenBank/DDBJ databases">
        <title>An insight into the sialome of Amazonian anophelines.</title>
        <authorList>
            <person name="Ribeiro J.M."/>
            <person name="Scarpassa V."/>
            <person name="Calvo E."/>
        </authorList>
    </citation>
    <scope>NUCLEOTIDE SEQUENCE</scope>
</reference>
<keyword evidence="3 5" id="KW-0694">RNA-binding</keyword>
<evidence type="ECO:0000256" key="5">
    <source>
        <dbReference type="PROSITE-ProRule" id="PRU00176"/>
    </source>
</evidence>
<dbReference type="InterPro" id="IPR050825">
    <property type="entry name" value="RBM42_RBP45_47-like"/>
</dbReference>
<name>A0A2M4CQP8_ANODA</name>
<feature type="region of interest" description="Disordered" evidence="6">
    <location>
        <begin position="178"/>
        <end position="201"/>
    </location>
</feature>
<organism evidence="8">
    <name type="scientific">Anopheles darlingi</name>
    <name type="common">Mosquito</name>
    <dbReference type="NCBI Taxonomy" id="43151"/>
    <lineage>
        <taxon>Eukaryota</taxon>
        <taxon>Metazoa</taxon>
        <taxon>Ecdysozoa</taxon>
        <taxon>Arthropoda</taxon>
        <taxon>Hexapoda</taxon>
        <taxon>Insecta</taxon>
        <taxon>Pterygota</taxon>
        <taxon>Neoptera</taxon>
        <taxon>Endopterygota</taxon>
        <taxon>Diptera</taxon>
        <taxon>Nematocera</taxon>
        <taxon>Culicoidea</taxon>
        <taxon>Culicidae</taxon>
        <taxon>Anophelinae</taxon>
        <taxon>Anopheles</taxon>
    </lineage>
</organism>
<comment type="similarity">
    <text evidence="1">Belongs to the RRM RBM42 family.</text>
</comment>
<dbReference type="RefSeq" id="XP_049537196.1">
    <property type="nucleotide sequence ID" value="XM_049681239.1"/>
</dbReference>
<dbReference type="SMART" id="SM00360">
    <property type="entry name" value="RRM"/>
    <property type="match status" value="1"/>
</dbReference>
<dbReference type="InterPro" id="IPR000504">
    <property type="entry name" value="RRM_dom"/>
</dbReference>
<evidence type="ECO:0000259" key="7">
    <source>
        <dbReference type="PROSITE" id="PS50102"/>
    </source>
</evidence>